<sequence>MKAAVRRRERIVRARTIQQLAAEARLAQAEGRLASLTDSADRLGQLRDSLGLGPGGFSAAVLANAGEMAMRLDNARAGLADAIVGARATVETCTAQRLEARIRSESAQRLADKAAVALEAWREKRQAVASRPRSRLGEGGVA</sequence>
<evidence type="ECO:0000313" key="2">
    <source>
        <dbReference type="Proteomes" id="UP000241206"/>
    </source>
</evidence>
<reference evidence="1 2" key="1">
    <citation type="submission" date="2017-11" db="EMBL/GenBank/DDBJ databases">
        <title>Sphingomonas oleivorans sp. nov., isolated from oil-contaminated soil.</title>
        <authorList>
            <person name="Wang L."/>
            <person name="Chen L."/>
        </authorList>
    </citation>
    <scope>NUCLEOTIDE SEQUENCE [LARGE SCALE GENOMIC DNA]</scope>
    <source>
        <strain evidence="1 2">K101</strain>
    </source>
</reference>
<keyword evidence="2" id="KW-1185">Reference proteome</keyword>
<dbReference type="GO" id="GO:0071973">
    <property type="term" value="P:bacterial-type flagellum-dependent cell motility"/>
    <property type="evidence" value="ECO:0007669"/>
    <property type="project" value="InterPro"/>
</dbReference>
<name>A0A2T4I7L6_9SPHN</name>
<comment type="caution">
    <text evidence="1">The sequence shown here is derived from an EMBL/GenBank/DDBJ whole genome shotgun (WGS) entry which is preliminary data.</text>
</comment>
<proteinExistence type="predicted"/>
<evidence type="ECO:0000313" key="1">
    <source>
        <dbReference type="EMBL" id="PTD27301.1"/>
    </source>
</evidence>
<dbReference type="Proteomes" id="UP000241206">
    <property type="component" value="Unassembled WGS sequence"/>
</dbReference>
<dbReference type="InterPro" id="IPR012823">
    <property type="entry name" value="Flagell_FliJ"/>
</dbReference>
<organism evidence="1 2">
    <name type="scientific">Edaphosphingomonas fennica</name>
    <dbReference type="NCBI Taxonomy" id="114404"/>
    <lineage>
        <taxon>Bacteria</taxon>
        <taxon>Pseudomonadati</taxon>
        <taxon>Pseudomonadota</taxon>
        <taxon>Alphaproteobacteria</taxon>
        <taxon>Sphingomonadales</taxon>
        <taxon>Rhizorhabdaceae</taxon>
        <taxon>Edaphosphingomonas</taxon>
    </lineage>
</organism>
<dbReference type="EMBL" id="PHHF01000008">
    <property type="protein sequence ID" value="PTD27301.1"/>
    <property type="molecule type" value="Genomic_DNA"/>
</dbReference>
<dbReference type="Pfam" id="PF02050">
    <property type="entry name" value="FliJ"/>
    <property type="match status" value="1"/>
</dbReference>
<protein>
    <submittedName>
        <fullName evidence="1">Uncharacterized protein</fullName>
    </submittedName>
</protein>
<dbReference type="RefSeq" id="WP_015457923.1">
    <property type="nucleotide sequence ID" value="NZ_PHHF01000008.1"/>
</dbReference>
<gene>
    <name evidence="1" type="ORF">CV103_02000</name>
</gene>
<dbReference type="AlphaFoldDB" id="A0A2T4I7L6"/>
<dbReference type="GO" id="GO:0009288">
    <property type="term" value="C:bacterial-type flagellum"/>
    <property type="evidence" value="ECO:0007669"/>
    <property type="project" value="InterPro"/>
</dbReference>
<accession>A0A2T4I7L6</accession>